<comment type="caution">
    <text evidence="8">The sequence shown here is derived from an EMBL/GenBank/DDBJ whole genome shotgun (WGS) entry which is preliminary data.</text>
</comment>
<evidence type="ECO:0000256" key="4">
    <source>
        <dbReference type="ARBA" id="ARBA00022989"/>
    </source>
</evidence>
<evidence type="ECO:0000313" key="9">
    <source>
        <dbReference type="Proteomes" id="UP001183648"/>
    </source>
</evidence>
<dbReference type="PANTHER" id="PTHR32196">
    <property type="entry name" value="ABC TRANSPORTER PERMEASE PROTEIN YPHD-RELATED-RELATED"/>
    <property type="match status" value="1"/>
</dbReference>
<comment type="subcellular location">
    <subcellularLocation>
        <location evidence="1">Cell membrane</location>
        <topology evidence="1">Multi-pass membrane protein</topology>
    </subcellularLocation>
</comment>
<feature type="compositionally biased region" description="Polar residues" evidence="6">
    <location>
        <begin position="1"/>
        <end position="19"/>
    </location>
</feature>
<feature type="transmembrane region" description="Helical" evidence="7">
    <location>
        <begin position="91"/>
        <end position="108"/>
    </location>
</feature>
<keyword evidence="9" id="KW-1185">Reference proteome</keyword>
<feature type="transmembrane region" description="Helical" evidence="7">
    <location>
        <begin position="114"/>
        <end position="135"/>
    </location>
</feature>
<feature type="transmembrane region" description="Helical" evidence="7">
    <location>
        <begin position="142"/>
        <end position="160"/>
    </location>
</feature>
<feature type="transmembrane region" description="Helical" evidence="7">
    <location>
        <begin position="315"/>
        <end position="332"/>
    </location>
</feature>
<keyword evidence="2" id="KW-1003">Cell membrane</keyword>
<evidence type="ECO:0000256" key="1">
    <source>
        <dbReference type="ARBA" id="ARBA00004651"/>
    </source>
</evidence>
<organism evidence="8 9">
    <name type="scientific">Nocardioides marmoribigeumensis</name>
    <dbReference type="NCBI Taxonomy" id="433649"/>
    <lineage>
        <taxon>Bacteria</taxon>
        <taxon>Bacillati</taxon>
        <taxon>Actinomycetota</taxon>
        <taxon>Actinomycetes</taxon>
        <taxon>Propionibacteriales</taxon>
        <taxon>Nocardioidaceae</taxon>
        <taxon>Nocardioides</taxon>
    </lineage>
</organism>
<evidence type="ECO:0000256" key="2">
    <source>
        <dbReference type="ARBA" id="ARBA00022475"/>
    </source>
</evidence>
<feature type="transmembrane region" description="Helical" evidence="7">
    <location>
        <begin position="267"/>
        <end position="283"/>
    </location>
</feature>
<protein>
    <submittedName>
        <fullName evidence="8">Ribose transport system permease protein</fullName>
    </submittedName>
</protein>
<evidence type="ECO:0000256" key="6">
    <source>
        <dbReference type="SAM" id="MobiDB-lite"/>
    </source>
</evidence>
<sequence length="341" mass="34023">MSTDTKQPGTTDTGQSGATAPSAAGRSGRTAQVWRTAGPVAVTALMIVVVLVSNPRFFSGGGPGILAIQATFILLAALGQSCVLNIGSIDLSNAALAVLAAMILAMTLGSMGPLALVVAIGLSTVIGMVNGFVIAYAQVPSFALTLGTLGILQAASLVISKATTVYVKGSSDVLTPLFGSAMAGLPTAFWLSVVLAVALWFVTKRTRFGQSMTAVGINETGAIFSGLSNRRVKILAFGISGFFSGVAGVMIIAQGGAASSFGLGSDLLLPGIAAAIVGGTAITGGVTNPLLVVFGALTIALIPIAAAVLGVPASAQSLVYGLVIIVAAALTMQRRSSRTVK</sequence>
<dbReference type="Pfam" id="PF02653">
    <property type="entry name" value="BPD_transp_2"/>
    <property type="match status" value="1"/>
</dbReference>
<feature type="transmembrane region" description="Helical" evidence="7">
    <location>
        <begin position="290"/>
        <end position="309"/>
    </location>
</feature>
<name>A0ABU2BT41_9ACTN</name>
<evidence type="ECO:0000256" key="3">
    <source>
        <dbReference type="ARBA" id="ARBA00022692"/>
    </source>
</evidence>
<dbReference type="InterPro" id="IPR001851">
    <property type="entry name" value="ABC_transp_permease"/>
</dbReference>
<feature type="transmembrane region" description="Helical" evidence="7">
    <location>
        <begin position="33"/>
        <end position="52"/>
    </location>
</feature>
<dbReference type="PANTHER" id="PTHR32196:SF72">
    <property type="entry name" value="RIBOSE IMPORT PERMEASE PROTEIN RBSC"/>
    <property type="match status" value="1"/>
</dbReference>
<dbReference type="Proteomes" id="UP001183648">
    <property type="component" value="Unassembled WGS sequence"/>
</dbReference>
<dbReference type="EMBL" id="JAVDYG010000001">
    <property type="protein sequence ID" value="MDR7361795.1"/>
    <property type="molecule type" value="Genomic_DNA"/>
</dbReference>
<gene>
    <name evidence="8" type="ORF">J2S63_001348</name>
</gene>
<evidence type="ECO:0000313" key="8">
    <source>
        <dbReference type="EMBL" id="MDR7361795.1"/>
    </source>
</evidence>
<proteinExistence type="predicted"/>
<keyword evidence="4 7" id="KW-1133">Transmembrane helix</keyword>
<accession>A0ABU2BT41</accession>
<dbReference type="RefSeq" id="WP_310300294.1">
    <property type="nucleotide sequence ID" value="NZ_BAAAPS010000001.1"/>
</dbReference>
<feature type="region of interest" description="Disordered" evidence="6">
    <location>
        <begin position="1"/>
        <end position="30"/>
    </location>
</feature>
<reference evidence="8 9" key="1">
    <citation type="submission" date="2023-07" db="EMBL/GenBank/DDBJ databases">
        <title>Sequencing the genomes of 1000 actinobacteria strains.</title>
        <authorList>
            <person name="Klenk H.-P."/>
        </authorList>
    </citation>
    <scope>NUCLEOTIDE SEQUENCE [LARGE SCALE GENOMIC DNA]</scope>
    <source>
        <strain evidence="8 9">DSM 19426</strain>
    </source>
</reference>
<feature type="transmembrane region" description="Helical" evidence="7">
    <location>
        <begin position="64"/>
        <end position="84"/>
    </location>
</feature>
<evidence type="ECO:0000256" key="7">
    <source>
        <dbReference type="SAM" id="Phobius"/>
    </source>
</evidence>
<feature type="transmembrane region" description="Helical" evidence="7">
    <location>
        <begin position="234"/>
        <end position="255"/>
    </location>
</feature>
<keyword evidence="3 7" id="KW-0812">Transmembrane</keyword>
<evidence type="ECO:0000256" key="5">
    <source>
        <dbReference type="ARBA" id="ARBA00023136"/>
    </source>
</evidence>
<feature type="transmembrane region" description="Helical" evidence="7">
    <location>
        <begin position="180"/>
        <end position="202"/>
    </location>
</feature>
<dbReference type="CDD" id="cd06579">
    <property type="entry name" value="TM_PBP1_transp_AraH_like"/>
    <property type="match status" value="1"/>
</dbReference>
<keyword evidence="5 7" id="KW-0472">Membrane</keyword>